<dbReference type="Pfam" id="PF03822">
    <property type="entry name" value="NAF"/>
    <property type="match status" value="1"/>
</dbReference>
<evidence type="ECO:0000256" key="5">
    <source>
        <dbReference type="ARBA" id="ARBA00022741"/>
    </source>
</evidence>
<sequence>MPRKQVGSYILGRTLGEGSYAKVKYAQHVDTGEAVAVKVLDKAALVRSNMAASVKREIEIMTKVHHPFVVDLREVFATQGKIYMVMELVPGGELYDQIIANGALQEDRARKLFQGIMDGLDCCHRHGICHRDLKLENILLDADGNPKLSDFGLGALPRSAEQEDGLLRTSCGTPNYVAPEVLARQGYDGFMADLWSLGVCLYVMVAGKLPFEEANMPTLFRKITKADYTCPPWLSSGVVDVLSCLLEPSVYKRATIAKLRRHAWVQQDYVFVDGGARGSPLRTTSGDSDDLFRESADIVVVADSPPGSPPGVKGVKGGRVAGMNAFQLINAALDLSAMFERRADVVHRHTRFTSRAPPKDILDTLEDAVRHIKGASRRKGNTRLKISVQGAKAPLSLSAEVLPVIPGVSMVEVTRTSGDTADFYQLFALLSKALIPSLTRTQSGRVQKDGSIARKRSVSFAEPDK</sequence>
<evidence type="ECO:0000256" key="8">
    <source>
        <dbReference type="ARBA" id="ARBA00047899"/>
    </source>
</evidence>
<keyword evidence="5 10" id="KW-0547">Nucleotide-binding</keyword>
<dbReference type="CDD" id="cd12195">
    <property type="entry name" value="CIPK_C"/>
    <property type="match status" value="1"/>
</dbReference>
<dbReference type="Pfam" id="PF00069">
    <property type="entry name" value="Pkinase"/>
    <property type="match status" value="1"/>
</dbReference>
<accession>A0AAW1NUH3</accession>
<evidence type="ECO:0000256" key="9">
    <source>
        <dbReference type="ARBA" id="ARBA00048679"/>
    </source>
</evidence>
<dbReference type="Gene3D" id="3.30.310.80">
    <property type="entry name" value="Kinase associated domain 1, KA1"/>
    <property type="match status" value="1"/>
</dbReference>
<dbReference type="GO" id="GO:0005524">
    <property type="term" value="F:ATP binding"/>
    <property type="evidence" value="ECO:0007669"/>
    <property type="project" value="UniProtKB-UniRule"/>
</dbReference>
<dbReference type="Proteomes" id="UP001465755">
    <property type="component" value="Unassembled WGS sequence"/>
</dbReference>
<evidence type="ECO:0000313" key="14">
    <source>
        <dbReference type="EMBL" id="KAK9794300.1"/>
    </source>
</evidence>
<dbReference type="FunFam" id="3.30.200.20:FF:000042">
    <property type="entry name" value="Aurora kinase A"/>
    <property type="match status" value="1"/>
</dbReference>
<dbReference type="FunFam" id="1.10.510.10:FF:000571">
    <property type="entry name" value="Maternal embryonic leucine zipper kinase"/>
    <property type="match status" value="1"/>
</dbReference>
<comment type="catalytic activity">
    <reaction evidence="9">
        <text>L-seryl-[protein] + ATP = O-phospho-L-seryl-[protein] + ADP + H(+)</text>
        <dbReference type="Rhea" id="RHEA:17989"/>
        <dbReference type="Rhea" id="RHEA-COMP:9863"/>
        <dbReference type="Rhea" id="RHEA-COMP:11604"/>
        <dbReference type="ChEBI" id="CHEBI:15378"/>
        <dbReference type="ChEBI" id="CHEBI:29999"/>
        <dbReference type="ChEBI" id="CHEBI:30616"/>
        <dbReference type="ChEBI" id="CHEBI:83421"/>
        <dbReference type="ChEBI" id="CHEBI:456216"/>
        <dbReference type="EC" id="2.7.11.1"/>
    </reaction>
</comment>
<dbReference type="GO" id="GO:0004674">
    <property type="term" value="F:protein serine/threonine kinase activity"/>
    <property type="evidence" value="ECO:0007669"/>
    <property type="project" value="UniProtKB-KW"/>
</dbReference>
<dbReference type="CDD" id="cd14003">
    <property type="entry name" value="STKc_AMPK-like"/>
    <property type="match status" value="1"/>
</dbReference>
<dbReference type="PROSITE" id="PS00108">
    <property type="entry name" value="PROTEIN_KINASE_ST"/>
    <property type="match status" value="1"/>
</dbReference>
<dbReference type="Gene3D" id="1.10.510.10">
    <property type="entry name" value="Transferase(Phosphotransferase) domain 1"/>
    <property type="match status" value="1"/>
</dbReference>
<dbReference type="AlphaFoldDB" id="A0AAW1NUH3"/>
<comment type="caution">
    <text evidence="14">The sequence shown here is derived from an EMBL/GenBank/DDBJ whole genome shotgun (WGS) entry which is preliminary data.</text>
</comment>
<dbReference type="InterPro" id="IPR000719">
    <property type="entry name" value="Prot_kinase_dom"/>
</dbReference>
<dbReference type="SMART" id="SM00220">
    <property type="entry name" value="S_TKc"/>
    <property type="match status" value="1"/>
</dbReference>
<gene>
    <name evidence="14" type="ORF">WJX73_001063</name>
</gene>
<dbReference type="SUPFAM" id="SSF56112">
    <property type="entry name" value="Protein kinase-like (PK-like)"/>
    <property type="match status" value="1"/>
</dbReference>
<evidence type="ECO:0000256" key="6">
    <source>
        <dbReference type="ARBA" id="ARBA00022777"/>
    </source>
</evidence>
<dbReference type="EMBL" id="JALJOQ010000141">
    <property type="protein sequence ID" value="KAK9794300.1"/>
    <property type="molecule type" value="Genomic_DNA"/>
</dbReference>
<evidence type="ECO:0000256" key="10">
    <source>
        <dbReference type="PROSITE-ProRule" id="PRU10141"/>
    </source>
</evidence>
<evidence type="ECO:0000256" key="3">
    <source>
        <dbReference type="ARBA" id="ARBA00022527"/>
    </source>
</evidence>
<evidence type="ECO:0000313" key="15">
    <source>
        <dbReference type="Proteomes" id="UP001465755"/>
    </source>
</evidence>
<dbReference type="InterPro" id="IPR017441">
    <property type="entry name" value="Protein_kinase_ATP_BS"/>
</dbReference>
<dbReference type="InterPro" id="IPR004041">
    <property type="entry name" value="NAF_dom"/>
</dbReference>
<organism evidence="14 15">
    <name type="scientific">Symbiochloris irregularis</name>
    <dbReference type="NCBI Taxonomy" id="706552"/>
    <lineage>
        <taxon>Eukaryota</taxon>
        <taxon>Viridiplantae</taxon>
        <taxon>Chlorophyta</taxon>
        <taxon>core chlorophytes</taxon>
        <taxon>Trebouxiophyceae</taxon>
        <taxon>Trebouxiales</taxon>
        <taxon>Trebouxiaceae</taxon>
        <taxon>Symbiochloris</taxon>
    </lineage>
</organism>
<evidence type="ECO:0000259" key="13">
    <source>
        <dbReference type="PROSITE" id="PS50011"/>
    </source>
</evidence>
<proteinExistence type="inferred from homology"/>
<feature type="domain" description="Protein kinase" evidence="13">
    <location>
        <begin position="9"/>
        <end position="265"/>
    </location>
</feature>
<evidence type="ECO:0000256" key="11">
    <source>
        <dbReference type="RuleBase" id="RU000304"/>
    </source>
</evidence>
<feature type="binding site" evidence="10">
    <location>
        <position position="38"/>
    </location>
    <ligand>
        <name>ATP</name>
        <dbReference type="ChEBI" id="CHEBI:30616"/>
    </ligand>
</feature>
<keyword evidence="6" id="KW-0418">Kinase</keyword>
<comment type="catalytic activity">
    <reaction evidence="8">
        <text>L-threonyl-[protein] + ATP = O-phospho-L-threonyl-[protein] + ADP + H(+)</text>
        <dbReference type="Rhea" id="RHEA:46608"/>
        <dbReference type="Rhea" id="RHEA-COMP:11060"/>
        <dbReference type="Rhea" id="RHEA-COMP:11605"/>
        <dbReference type="ChEBI" id="CHEBI:15378"/>
        <dbReference type="ChEBI" id="CHEBI:30013"/>
        <dbReference type="ChEBI" id="CHEBI:30616"/>
        <dbReference type="ChEBI" id="CHEBI:61977"/>
        <dbReference type="ChEBI" id="CHEBI:456216"/>
        <dbReference type="EC" id="2.7.11.1"/>
    </reaction>
</comment>
<keyword evidence="4" id="KW-0808">Transferase</keyword>
<keyword evidence="3 11" id="KW-0723">Serine/threonine-protein kinase</keyword>
<dbReference type="InterPro" id="IPR008271">
    <property type="entry name" value="Ser/Thr_kinase_AS"/>
</dbReference>
<keyword evidence="15" id="KW-1185">Reference proteome</keyword>
<feature type="region of interest" description="Disordered" evidence="12">
    <location>
        <begin position="444"/>
        <end position="465"/>
    </location>
</feature>
<name>A0AAW1NUH3_9CHLO</name>
<protein>
    <recommendedName>
        <fullName evidence="2">non-specific serine/threonine protein kinase</fullName>
        <ecNumber evidence="2">2.7.11.1</ecNumber>
    </recommendedName>
</protein>
<evidence type="ECO:0000256" key="1">
    <source>
        <dbReference type="ARBA" id="ARBA00006234"/>
    </source>
</evidence>
<dbReference type="GO" id="GO:0007165">
    <property type="term" value="P:signal transduction"/>
    <property type="evidence" value="ECO:0007669"/>
    <property type="project" value="InterPro"/>
</dbReference>
<reference evidence="14 15" key="1">
    <citation type="journal article" date="2024" name="Nat. Commun.">
        <title>Phylogenomics reveals the evolutionary origins of lichenization in chlorophyte algae.</title>
        <authorList>
            <person name="Puginier C."/>
            <person name="Libourel C."/>
            <person name="Otte J."/>
            <person name="Skaloud P."/>
            <person name="Haon M."/>
            <person name="Grisel S."/>
            <person name="Petersen M."/>
            <person name="Berrin J.G."/>
            <person name="Delaux P.M."/>
            <person name="Dal Grande F."/>
            <person name="Keller J."/>
        </authorList>
    </citation>
    <scope>NUCLEOTIDE SEQUENCE [LARGE SCALE GENOMIC DNA]</scope>
    <source>
        <strain evidence="14 15">SAG 2036</strain>
    </source>
</reference>
<evidence type="ECO:0000256" key="12">
    <source>
        <dbReference type="SAM" id="MobiDB-lite"/>
    </source>
</evidence>
<dbReference type="PANTHER" id="PTHR43895:SF32">
    <property type="entry name" value="SERINE_THREONINE-PROTEIN KINASE CHK1"/>
    <property type="match status" value="1"/>
</dbReference>
<keyword evidence="7 10" id="KW-0067">ATP-binding</keyword>
<dbReference type="InterPro" id="IPR011009">
    <property type="entry name" value="Kinase-like_dom_sf"/>
</dbReference>
<evidence type="ECO:0000256" key="2">
    <source>
        <dbReference type="ARBA" id="ARBA00012513"/>
    </source>
</evidence>
<comment type="similarity">
    <text evidence="1">Belongs to the protein kinase superfamily. CAMK Ser/Thr protein kinase family. SNF1 subfamily.</text>
</comment>
<evidence type="ECO:0000256" key="7">
    <source>
        <dbReference type="ARBA" id="ARBA00022840"/>
    </source>
</evidence>
<dbReference type="PANTHER" id="PTHR43895">
    <property type="entry name" value="CALCIUM/CALMODULIN-DEPENDENT PROTEIN KINASE KINASE-RELATED"/>
    <property type="match status" value="1"/>
</dbReference>
<dbReference type="EC" id="2.7.11.1" evidence="2"/>
<dbReference type="PROSITE" id="PS00107">
    <property type="entry name" value="PROTEIN_KINASE_ATP"/>
    <property type="match status" value="1"/>
</dbReference>
<dbReference type="PROSITE" id="PS50011">
    <property type="entry name" value="PROTEIN_KINASE_DOM"/>
    <property type="match status" value="1"/>
</dbReference>
<evidence type="ECO:0000256" key="4">
    <source>
        <dbReference type="ARBA" id="ARBA00022679"/>
    </source>
</evidence>